<dbReference type="RefSeq" id="XP_041217925.1">
    <property type="nucleotide sequence ID" value="XM_041368549.1"/>
</dbReference>
<evidence type="ECO:0000313" key="3">
    <source>
        <dbReference type="Proteomes" id="UP001195769"/>
    </source>
</evidence>
<protein>
    <submittedName>
        <fullName evidence="2">Uncharacterized protein</fullName>
    </submittedName>
</protein>
<proteinExistence type="predicted"/>
<feature type="compositionally biased region" description="Low complexity" evidence="1">
    <location>
        <begin position="184"/>
        <end position="195"/>
    </location>
</feature>
<accession>A0AAD4HEB1</accession>
<sequence>MAGIYEGDLVVYIVDNECNTFEKSTIDRLTGVLTTSMTGTTSVASGIASSVGHSSSLIVGDDGEDAGADSDDDADDEGEEMELPDATGRIGPDVELILLDLQAEDIDLDVEDIITDMHSLVIDDPAVGEDLEGEDFTEQLADVSSGEDSDDPSGPAPSAQPLTVTATTEILPSSQKEKPTHVPSTRSTRSSTAAAKGEVSPPKAKLSTPALPQRPKYVTKYTPSIPVPPPSNWCHPDDEVLRLLQFGIDILRIPGRTKNHRIFPPGGAVGVIESFGPQFDPHAAPAANNLNHHEVLQKIGCAYLEDYDIIVCRHFHDGKYCGYGIPLVQLSSHCYTVGNVPSARARHSVAVFQHSGATKFKPTIQNVYADILRVFPNVILTQAELRAIRPLANQQGPIKHIRDAVDGKKCNLCEYTWLQGNTSRHFSHHWPLHGDPTLATRVADRCVSVKVQAFDHDPTRHLYFPIGEEDGKASQNLQKTSGKSILAMQLQRFIPIGAHTSKLVKKAVLPFFEHIGALGHISLYQASALHDLVALPAKGEKHLKKLQKAIVCRIGVLCDEVASANLVNRKLLVKPKSETKSMLDLFNAPMLQSTRVAYAGEEVRLICFIMRCISQKAYITLPFGPQPTGRKPVSHSGGQYHVSLTDSQLKAFAILQDQLVSRKTDNDDLLSTLNDVLETLYMPSNTLDMFQDRYINPVAAFVCLRAVHPEGGFINPEHITYTTVRTQFDIRLFILDFLQRQFAAYIVAIASESDDTIESNQPAKGRRSGILRRGLNNPGNDFEEYCEKIIDEWGTEMKNTPFGFVREWVKSLSWIVRKTPTKGMVTWLERDGIQSVRLLNYTVNIDQYRSAVQSTLRDCLAHIHSKVLFNISLPDFSLQLPDDQQDELTRGYGLFSLSLDSDDLGDSGAGAASSSLLRSLLELGTLCHLDETSQTISWDTVLLNQWLANVCMAWEYVYILMHLLALPARGAEEELWQHANGPESARHLFVSHALQTLVTKSNYNKTSSITGIYKTIIRVIPYQVAQAVTILLGSVRPIELVATLQFQCSSPSRAQEIADLYRTRLFTTMGQPWNSERMSLMLRSWFMKHLKVPFSMRLHRQFAKALQRKFLSYQSKDSDSLAEAANLAMGHTQHVAEFHYGKETQNMAVPLSLQQKFEVVGSDWIEWHGIPATRISAEKK</sequence>
<reference evidence="2" key="1">
    <citation type="journal article" date="2020" name="New Phytol.">
        <title>Comparative genomics reveals dynamic genome evolution in host specialist ectomycorrhizal fungi.</title>
        <authorList>
            <person name="Lofgren L.A."/>
            <person name="Nguyen N.H."/>
            <person name="Vilgalys R."/>
            <person name="Ruytinx J."/>
            <person name="Liao H.L."/>
            <person name="Branco S."/>
            <person name="Kuo A."/>
            <person name="LaButti K."/>
            <person name="Lipzen A."/>
            <person name="Andreopoulos W."/>
            <person name="Pangilinan J."/>
            <person name="Riley R."/>
            <person name="Hundley H."/>
            <person name="Na H."/>
            <person name="Barry K."/>
            <person name="Grigoriev I.V."/>
            <person name="Stajich J.E."/>
            <person name="Kennedy P.G."/>
        </authorList>
    </citation>
    <scope>NUCLEOTIDE SEQUENCE</scope>
    <source>
        <strain evidence="2">FC203</strain>
    </source>
</reference>
<evidence type="ECO:0000313" key="2">
    <source>
        <dbReference type="EMBL" id="KAG1890659.1"/>
    </source>
</evidence>
<dbReference type="EMBL" id="JABBWK010000134">
    <property type="protein sequence ID" value="KAG1890659.1"/>
    <property type="molecule type" value="Genomic_DNA"/>
</dbReference>
<keyword evidence="3" id="KW-1185">Reference proteome</keyword>
<dbReference type="AlphaFoldDB" id="A0AAD4HEB1"/>
<name>A0AAD4HEB1_9AGAM</name>
<gene>
    <name evidence="2" type="ORF">F5891DRAFT_1197871</name>
</gene>
<dbReference type="GeneID" id="64662847"/>
<comment type="caution">
    <text evidence="2">The sequence shown here is derived from an EMBL/GenBank/DDBJ whole genome shotgun (WGS) entry which is preliminary data.</text>
</comment>
<evidence type="ECO:0000256" key="1">
    <source>
        <dbReference type="SAM" id="MobiDB-lite"/>
    </source>
</evidence>
<feature type="region of interest" description="Disordered" evidence="1">
    <location>
        <begin position="141"/>
        <end position="215"/>
    </location>
</feature>
<dbReference type="Proteomes" id="UP001195769">
    <property type="component" value="Unassembled WGS sequence"/>
</dbReference>
<feature type="compositionally biased region" description="Polar residues" evidence="1">
    <location>
        <begin position="160"/>
        <end position="174"/>
    </location>
</feature>
<organism evidence="2 3">
    <name type="scientific">Suillus fuscotomentosus</name>
    <dbReference type="NCBI Taxonomy" id="1912939"/>
    <lineage>
        <taxon>Eukaryota</taxon>
        <taxon>Fungi</taxon>
        <taxon>Dikarya</taxon>
        <taxon>Basidiomycota</taxon>
        <taxon>Agaricomycotina</taxon>
        <taxon>Agaricomycetes</taxon>
        <taxon>Agaricomycetidae</taxon>
        <taxon>Boletales</taxon>
        <taxon>Suillineae</taxon>
        <taxon>Suillaceae</taxon>
        <taxon>Suillus</taxon>
    </lineage>
</organism>
<feature type="region of interest" description="Disordered" evidence="1">
    <location>
        <begin position="54"/>
        <end position="89"/>
    </location>
</feature>
<feature type="compositionally biased region" description="Acidic residues" evidence="1">
    <location>
        <begin position="61"/>
        <end position="83"/>
    </location>
</feature>